<dbReference type="CTD" id="20322535"/>
<dbReference type="GeneID" id="20322535"/>
<organism evidence="1 2">
    <name type="scientific">Opisthorchis viverrini</name>
    <name type="common">Southeast Asian liver fluke</name>
    <dbReference type="NCBI Taxonomy" id="6198"/>
    <lineage>
        <taxon>Eukaryota</taxon>
        <taxon>Metazoa</taxon>
        <taxon>Spiralia</taxon>
        <taxon>Lophotrochozoa</taxon>
        <taxon>Platyhelminthes</taxon>
        <taxon>Trematoda</taxon>
        <taxon>Digenea</taxon>
        <taxon>Opisthorchiida</taxon>
        <taxon>Opisthorchiata</taxon>
        <taxon>Opisthorchiidae</taxon>
        <taxon>Opisthorchis</taxon>
    </lineage>
</organism>
<gene>
    <name evidence="1" type="ORF">T265_08356</name>
</gene>
<reference evidence="1 2" key="1">
    <citation type="submission" date="2013-11" db="EMBL/GenBank/DDBJ databases">
        <title>Opisthorchis viverrini - life in the bile duct.</title>
        <authorList>
            <person name="Young N.D."/>
            <person name="Nagarajan N."/>
            <person name="Lin S.J."/>
            <person name="Korhonen P.K."/>
            <person name="Jex A.R."/>
            <person name="Hall R.S."/>
            <person name="Safavi-Hemami H."/>
            <person name="Kaewkong W."/>
            <person name="Bertrand D."/>
            <person name="Gao S."/>
            <person name="Seet Q."/>
            <person name="Wongkham S."/>
            <person name="Teh B.T."/>
            <person name="Wongkham C."/>
            <person name="Intapan P.M."/>
            <person name="Maleewong W."/>
            <person name="Yang X."/>
            <person name="Hu M."/>
            <person name="Wang Z."/>
            <person name="Hofmann A."/>
            <person name="Sternberg P.W."/>
            <person name="Tan P."/>
            <person name="Wang J."/>
            <person name="Gasser R.B."/>
        </authorList>
    </citation>
    <scope>NUCLEOTIDE SEQUENCE [LARGE SCALE GENOMIC DNA]</scope>
</reference>
<evidence type="ECO:0000313" key="2">
    <source>
        <dbReference type="Proteomes" id="UP000054324"/>
    </source>
</evidence>
<accession>A0A074Z9Q9</accession>
<dbReference type="RefSeq" id="XP_009172396.1">
    <property type="nucleotide sequence ID" value="XM_009174132.1"/>
</dbReference>
<proteinExistence type="predicted"/>
<sequence>MYKLVNYLATKLDLTSLQIEGLDRSREIVSLGDEFDPRDGIVADTLCEFQDTSLADEAVFYEIQVGPARWIRHTSLIRPTDAHILPTG</sequence>
<dbReference type="Proteomes" id="UP000054324">
    <property type="component" value="Unassembled WGS sequence"/>
</dbReference>
<dbReference type="EMBL" id="KL596832">
    <property type="protein sequence ID" value="KER23853.1"/>
    <property type="molecule type" value="Genomic_DNA"/>
</dbReference>
<keyword evidence="2" id="KW-1185">Reference proteome</keyword>
<dbReference type="AlphaFoldDB" id="A0A074Z9Q9"/>
<name>A0A074Z9Q9_OPIVI</name>
<evidence type="ECO:0000313" key="1">
    <source>
        <dbReference type="EMBL" id="KER23853.1"/>
    </source>
</evidence>
<protein>
    <submittedName>
        <fullName evidence="1">Uncharacterized protein</fullName>
    </submittedName>
</protein>
<dbReference type="KEGG" id="ovi:T265_08356"/>